<dbReference type="VEuPathDB" id="FungiDB:TRIVIDRAFT_29063"/>
<organism evidence="8 9">
    <name type="scientific">Hypocrea virens (strain Gv29-8 / FGSC 10586)</name>
    <name type="common">Gliocladium virens</name>
    <name type="synonym">Trichoderma virens</name>
    <dbReference type="NCBI Taxonomy" id="413071"/>
    <lineage>
        <taxon>Eukaryota</taxon>
        <taxon>Fungi</taxon>
        <taxon>Dikarya</taxon>
        <taxon>Ascomycota</taxon>
        <taxon>Pezizomycotina</taxon>
        <taxon>Sordariomycetes</taxon>
        <taxon>Hypocreomycetidae</taxon>
        <taxon>Hypocreales</taxon>
        <taxon>Hypocreaceae</taxon>
        <taxon>Trichoderma</taxon>
    </lineage>
</organism>
<dbReference type="EMBL" id="ABDF02000006">
    <property type="protein sequence ID" value="EHK22853.1"/>
    <property type="molecule type" value="Genomic_DNA"/>
</dbReference>
<keyword evidence="5" id="KW-0539">Nucleus</keyword>
<keyword evidence="2" id="KW-0862">Zinc</keyword>
<dbReference type="CDD" id="cd00067">
    <property type="entry name" value="GAL4"/>
    <property type="match status" value="1"/>
</dbReference>
<dbReference type="InterPro" id="IPR001138">
    <property type="entry name" value="Zn2Cys6_DnaBD"/>
</dbReference>
<dbReference type="PROSITE" id="PS00463">
    <property type="entry name" value="ZN2_CY6_FUNGAL_1"/>
    <property type="match status" value="1"/>
</dbReference>
<dbReference type="PROSITE" id="PS50048">
    <property type="entry name" value="ZN2_CY6_FUNGAL_2"/>
    <property type="match status" value="1"/>
</dbReference>
<dbReference type="STRING" id="413071.G9MRY5"/>
<dbReference type="Proteomes" id="UP000007115">
    <property type="component" value="Unassembled WGS sequence"/>
</dbReference>
<dbReference type="GeneID" id="25792725"/>
<evidence type="ECO:0000256" key="6">
    <source>
        <dbReference type="SAM" id="MobiDB-lite"/>
    </source>
</evidence>
<dbReference type="eggNOG" id="ENOG502SPBP">
    <property type="taxonomic scope" value="Eukaryota"/>
</dbReference>
<gene>
    <name evidence="8" type="ORF">TRIVIDRAFT_29063</name>
</gene>
<dbReference type="PRINTS" id="PR00755">
    <property type="entry name" value="AFLATOXINBRP"/>
</dbReference>
<name>G9MRY5_HYPVG</name>
<evidence type="ECO:0000259" key="7">
    <source>
        <dbReference type="PROSITE" id="PS50048"/>
    </source>
</evidence>
<comment type="caution">
    <text evidence="8">The sequence shown here is derived from an EMBL/GenBank/DDBJ whole genome shotgun (WGS) entry which is preliminary data.</text>
</comment>
<sequence length="435" mass="49206">MDLLISREANANPDSNPEQRRRACIPCSSSKRRCDMARPSCNRCLDKQLPCRYSSSRLYARRGVKPKTGGITEPEASLNSPFSALLESGDDDGEESNCSGGNYHRSAGTHSSTANTPYATAWFLQVEHWVIHHGDRNAIKPPNIRSSAVQQYICCVRQWLRQWIECGHCPVIHKSLFADTKMPSCLQDAYAALAVYSFKNEHNEDTVMQHIEDKANSLLEENSVHQALLLDPFASASPLTTVQHLARVLSLFVYQFIRLYDGNIRQRAQAEKNMPLLKSWTCQLWSSVSIDVTVQNTFGGDYLVTQRDADATVKLWRIWILMENVRRVWKVSTYMRCIYFVSRDGAAACEGTIDFTARRGLWDAPSATTWRHLLERKDPLFTVPFMSSRLFDTTTPQDIDVFGLATMTLTVDSDKMDSWVASSSDMHLEALLMTA</sequence>
<dbReference type="InterPro" id="IPR036864">
    <property type="entry name" value="Zn2-C6_fun-type_DNA-bd_sf"/>
</dbReference>
<keyword evidence="4" id="KW-0804">Transcription</keyword>
<protein>
    <recommendedName>
        <fullName evidence="7">Zn(2)-C6 fungal-type domain-containing protein</fullName>
    </recommendedName>
</protein>
<keyword evidence="3" id="KW-0805">Transcription regulation</keyword>
<dbReference type="InParanoid" id="G9MRY5"/>
<dbReference type="OrthoDB" id="5355161at2759"/>
<dbReference type="GO" id="GO:0000981">
    <property type="term" value="F:DNA-binding transcription factor activity, RNA polymerase II-specific"/>
    <property type="evidence" value="ECO:0007669"/>
    <property type="project" value="InterPro"/>
</dbReference>
<evidence type="ECO:0000313" key="9">
    <source>
        <dbReference type="Proteomes" id="UP000007115"/>
    </source>
</evidence>
<accession>G9MRY5</accession>
<feature type="region of interest" description="Disordered" evidence="6">
    <location>
        <begin position="1"/>
        <end position="21"/>
    </location>
</feature>
<evidence type="ECO:0000256" key="4">
    <source>
        <dbReference type="ARBA" id="ARBA00023163"/>
    </source>
</evidence>
<dbReference type="SUPFAM" id="SSF57701">
    <property type="entry name" value="Zn2/Cys6 DNA-binding domain"/>
    <property type="match status" value="1"/>
</dbReference>
<dbReference type="Pfam" id="PF00172">
    <property type="entry name" value="Zn_clus"/>
    <property type="match status" value="1"/>
</dbReference>
<dbReference type="RefSeq" id="XP_013957062.1">
    <property type="nucleotide sequence ID" value="XM_014101587.1"/>
</dbReference>
<keyword evidence="9" id="KW-1185">Reference proteome</keyword>
<evidence type="ECO:0000256" key="2">
    <source>
        <dbReference type="ARBA" id="ARBA00022833"/>
    </source>
</evidence>
<dbReference type="PANTHER" id="PTHR47660:SF3">
    <property type="entry name" value="FINGER DOMAIN PROTEIN, PUTATIVE (AFU_ORTHOLOGUE AFUA_4G03310)-RELATED"/>
    <property type="match status" value="1"/>
</dbReference>
<evidence type="ECO:0000313" key="8">
    <source>
        <dbReference type="EMBL" id="EHK22853.1"/>
    </source>
</evidence>
<keyword evidence="1" id="KW-0479">Metal-binding</keyword>
<proteinExistence type="predicted"/>
<dbReference type="GO" id="GO:0008270">
    <property type="term" value="F:zinc ion binding"/>
    <property type="evidence" value="ECO:0007669"/>
    <property type="project" value="InterPro"/>
</dbReference>
<dbReference type="HOGENOM" id="CLU_024655_0_0_1"/>
<feature type="domain" description="Zn(2)-C6 fungal-type" evidence="7">
    <location>
        <begin position="23"/>
        <end position="53"/>
    </location>
</feature>
<evidence type="ECO:0000256" key="3">
    <source>
        <dbReference type="ARBA" id="ARBA00023015"/>
    </source>
</evidence>
<evidence type="ECO:0000256" key="1">
    <source>
        <dbReference type="ARBA" id="ARBA00022723"/>
    </source>
</evidence>
<reference evidence="8 9" key="1">
    <citation type="journal article" date="2011" name="Genome Biol.">
        <title>Comparative genome sequence analysis underscores mycoparasitism as the ancestral life style of Trichoderma.</title>
        <authorList>
            <person name="Kubicek C.P."/>
            <person name="Herrera-Estrella A."/>
            <person name="Seidl-Seiboth V."/>
            <person name="Martinez D.A."/>
            <person name="Druzhinina I.S."/>
            <person name="Thon M."/>
            <person name="Zeilinger S."/>
            <person name="Casas-Flores S."/>
            <person name="Horwitz B.A."/>
            <person name="Mukherjee P.K."/>
            <person name="Mukherjee M."/>
            <person name="Kredics L."/>
            <person name="Alcaraz L.D."/>
            <person name="Aerts A."/>
            <person name="Antal Z."/>
            <person name="Atanasova L."/>
            <person name="Cervantes-Badillo M.G."/>
            <person name="Challacombe J."/>
            <person name="Chertkov O."/>
            <person name="McCluskey K."/>
            <person name="Coulpier F."/>
            <person name="Deshpande N."/>
            <person name="von Doehren H."/>
            <person name="Ebbole D.J."/>
            <person name="Esquivel-Naranjo E.U."/>
            <person name="Fekete E."/>
            <person name="Flipphi M."/>
            <person name="Glaser F."/>
            <person name="Gomez-Rodriguez E.Y."/>
            <person name="Gruber S."/>
            <person name="Han C."/>
            <person name="Henrissat B."/>
            <person name="Hermosa R."/>
            <person name="Hernandez-Onate M."/>
            <person name="Karaffa L."/>
            <person name="Kosti I."/>
            <person name="Le Crom S."/>
            <person name="Lindquist E."/>
            <person name="Lucas S."/>
            <person name="Luebeck M."/>
            <person name="Luebeck P.S."/>
            <person name="Margeot A."/>
            <person name="Metz B."/>
            <person name="Misra M."/>
            <person name="Nevalainen H."/>
            <person name="Omann M."/>
            <person name="Packer N."/>
            <person name="Perrone G."/>
            <person name="Uresti-Rivera E.E."/>
            <person name="Salamov A."/>
            <person name="Schmoll M."/>
            <person name="Seiboth B."/>
            <person name="Shapiro H."/>
            <person name="Sukno S."/>
            <person name="Tamayo-Ramos J.A."/>
            <person name="Tisch D."/>
            <person name="Wiest A."/>
            <person name="Wilkinson H.H."/>
            <person name="Zhang M."/>
            <person name="Coutinho P.M."/>
            <person name="Kenerley C.M."/>
            <person name="Monte E."/>
            <person name="Baker S.E."/>
            <person name="Grigoriev I.V."/>
        </authorList>
    </citation>
    <scope>NUCLEOTIDE SEQUENCE [LARGE SCALE GENOMIC DNA]</scope>
    <source>
        <strain evidence="9">Gv29-8 / FGSC 10586</strain>
    </source>
</reference>
<evidence type="ECO:0000256" key="5">
    <source>
        <dbReference type="ARBA" id="ARBA00023242"/>
    </source>
</evidence>
<dbReference type="SMART" id="SM00066">
    <property type="entry name" value="GAL4"/>
    <property type="match status" value="1"/>
</dbReference>
<dbReference type="AlphaFoldDB" id="G9MRY5"/>
<dbReference type="PANTHER" id="PTHR47660">
    <property type="entry name" value="TRANSCRIPTION FACTOR WITH C2H2 AND ZN(2)-CYS(6) DNA BINDING DOMAIN (EUROFUNG)-RELATED-RELATED"/>
    <property type="match status" value="1"/>
</dbReference>
<dbReference type="OMA" id="WILMENV"/>
<dbReference type="Gene3D" id="4.10.240.10">
    <property type="entry name" value="Zn(2)-C6 fungal-type DNA-binding domain"/>
    <property type="match status" value="1"/>
</dbReference>
<feature type="region of interest" description="Disordered" evidence="6">
    <location>
        <begin position="82"/>
        <end position="110"/>
    </location>
</feature>